<keyword evidence="2" id="KW-1185">Reference proteome</keyword>
<gene>
    <name evidence="1" type="ORF">CLSA_c01130</name>
</gene>
<dbReference type="EMBL" id="CP006721">
    <property type="protein sequence ID" value="AGX41186.1"/>
    <property type="molecule type" value="Genomic_DNA"/>
</dbReference>
<accession>U5MNB6</accession>
<dbReference type="KEGG" id="csb:CLSA_c01130"/>
<dbReference type="Proteomes" id="UP000017118">
    <property type="component" value="Chromosome"/>
</dbReference>
<name>U5MNB6_CLOSA</name>
<evidence type="ECO:0000313" key="1">
    <source>
        <dbReference type="EMBL" id="AGX41186.1"/>
    </source>
</evidence>
<protein>
    <submittedName>
        <fullName evidence="1">Uncharacterized protein</fullName>
    </submittedName>
</protein>
<dbReference type="AlphaFoldDB" id="U5MNB6"/>
<dbReference type="RefSeq" id="WP_022743485.1">
    <property type="nucleotide sequence ID" value="NC_022571.1"/>
</dbReference>
<proteinExistence type="predicted"/>
<dbReference type="GeneID" id="55472689"/>
<reference evidence="1 2" key="1">
    <citation type="journal article" date="2013" name="Genome Announc.">
        <title>Complete Genome Sequence of the Solvent Producer Clostridium saccharobutylicum NCP262 (DSM 13864).</title>
        <authorList>
            <person name="Poehlein A."/>
            <person name="Hartwich K."/>
            <person name="Krabben P."/>
            <person name="Ehrenreich A."/>
            <person name="Liebl W."/>
            <person name="Durre P."/>
            <person name="Gottschalk G."/>
            <person name="Daniel R."/>
        </authorList>
    </citation>
    <scope>NUCLEOTIDE SEQUENCE [LARGE SCALE GENOMIC DNA]</scope>
    <source>
        <strain evidence="1">DSM 13864</strain>
    </source>
</reference>
<dbReference type="HOGENOM" id="CLU_2952263_0_0_9"/>
<organism evidence="1 2">
    <name type="scientific">Clostridium saccharobutylicum DSM 13864</name>
    <dbReference type="NCBI Taxonomy" id="1345695"/>
    <lineage>
        <taxon>Bacteria</taxon>
        <taxon>Bacillati</taxon>
        <taxon>Bacillota</taxon>
        <taxon>Clostridia</taxon>
        <taxon>Eubacteriales</taxon>
        <taxon>Clostridiaceae</taxon>
        <taxon>Clostridium</taxon>
    </lineage>
</organism>
<evidence type="ECO:0000313" key="2">
    <source>
        <dbReference type="Proteomes" id="UP000017118"/>
    </source>
</evidence>
<sequence length="59" mass="6660">MLELTLNQQKQINGGAYVVRIYRNGSLMKTVHGFNTLNQAEACANMYVNHGYRARISAE</sequence>
<dbReference type="PATRIC" id="fig|1345695.10.peg.245"/>